<dbReference type="EMBL" id="JACMSC010000012">
    <property type="protein sequence ID" value="KAG6495183.1"/>
    <property type="molecule type" value="Genomic_DNA"/>
</dbReference>
<organism evidence="1 2">
    <name type="scientific">Zingiber officinale</name>
    <name type="common">Ginger</name>
    <name type="synonym">Amomum zingiber</name>
    <dbReference type="NCBI Taxonomy" id="94328"/>
    <lineage>
        <taxon>Eukaryota</taxon>
        <taxon>Viridiplantae</taxon>
        <taxon>Streptophyta</taxon>
        <taxon>Embryophyta</taxon>
        <taxon>Tracheophyta</taxon>
        <taxon>Spermatophyta</taxon>
        <taxon>Magnoliopsida</taxon>
        <taxon>Liliopsida</taxon>
        <taxon>Zingiberales</taxon>
        <taxon>Zingiberaceae</taxon>
        <taxon>Zingiber</taxon>
    </lineage>
</organism>
<dbReference type="Proteomes" id="UP000734854">
    <property type="component" value="Unassembled WGS sequence"/>
</dbReference>
<proteinExistence type="predicted"/>
<gene>
    <name evidence="1" type="ORF">ZIOFF_042974</name>
</gene>
<comment type="caution">
    <text evidence="1">The sequence shown here is derived from an EMBL/GenBank/DDBJ whole genome shotgun (WGS) entry which is preliminary data.</text>
</comment>
<evidence type="ECO:0000313" key="2">
    <source>
        <dbReference type="Proteomes" id="UP000734854"/>
    </source>
</evidence>
<accession>A0A8J5FU56</accession>
<keyword evidence="2" id="KW-1185">Reference proteome</keyword>
<sequence length="135" mass="15011">MLTLLAILCTIYLYFAITFGVAIDSCTSLSGAKKGVCQAKALEVKKFKPDQNLLHMVNPDTAEFISVVQALKGGLHPQREVEALLLNEAMTFLDREDVVQVEPYNALLKGLCNAGRYQEAAIYHYKMIKPLQNGY</sequence>
<reference evidence="1 2" key="1">
    <citation type="submission" date="2020-08" db="EMBL/GenBank/DDBJ databases">
        <title>Plant Genome Project.</title>
        <authorList>
            <person name="Zhang R.-G."/>
        </authorList>
    </citation>
    <scope>NUCLEOTIDE SEQUENCE [LARGE SCALE GENOMIC DNA]</scope>
    <source>
        <tissue evidence="1">Rhizome</tissue>
    </source>
</reference>
<dbReference type="AlphaFoldDB" id="A0A8J5FU56"/>
<dbReference type="PANTHER" id="PTHR34774">
    <property type="entry name" value="EPHRIN-A3 PROTEIN"/>
    <property type="match status" value="1"/>
</dbReference>
<evidence type="ECO:0000313" key="1">
    <source>
        <dbReference type="EMBL" id="KAG6495183.1"/>
    </source>
</evidence>
<dbReference type="PANTHER" id="PTHR34774:SF1">
    <property type="entry name" value="EPHRIN-A3 PROTEIN"/>
    <property type="match status" value="1"/>
</dbReference>
<name>A0A8J5FU56_ZINOF</name>
<protein>
    <submittedName>
        <fullName evidence="1">Uncharacterized protein</fullName>
    </submittedName>
</protein>